<gene>
    <name evidence="1" type="ORF">Pcinc_019300</name>
</gene>
<organism evidence="1 2">
    <name type="scientific">Petrolisthes cinctipes</name>
    <name type="common">Flat porcelain crab</name>
    <dbReference type="NCBI Taxonomy" id="88211"/>
    <lineage>
        <taxon>Eukaryota</taxon>
        <taxon>Metazoa</taxon>
        <taxon>Ecdysozoa</taxon>
        <taxon>Arthropoda</taxon>
        <taxon>Crustacea</taxon>
        <taxon>Multicrustacea</taxon>
        <taxon>Malacostraca</taxon>
        <taxon>Eumalacostraca</taxon>
        <taxon>Eucarida</taxon>
        <taxon>Decapoda</taxon>
        <taxon>Pleocyemata</taxon>
        <taxon>Anomura</taxon>
        <taxon>Galatheoidea</taxon>
        <taxon>Porcellanidae</taxon>
        <taxon>Petrolisthes</taxon>
    </lineage>
</organism>
<comment type="caution">
    <text evidence="1">The sequence shown here is derived from an EMBL/GenBank/DDBJ whole genome shotgun (WGS) entry which is preliminary data.</text>
</comment>
<proteinExistence type="predicted"/>
<name>A0AAE1FKE2_PETCI</name>
<accession>A0AAE1FKE2</accession>
<sequence length="41" mass="4946">MSETEYEQMDKIFTRCNTAVKWKDISLEKEDHELVNTIRVN</sequence>
<evidence type="ECO:0000313" key="2">
    <source>
        <dbReference type="Proteomes" id="UP001286313"/>
    </source>
</evidence>
<keyword evidence="2" id="KW-1185">Reference proteome</keyword>
<evidence type="ECO:0000313" key="1">
    <source>
        <dbReference type="EMBL" id="KAK3875847.1"/>
    </source>
</evidence>
<dbReference type="Proteomes" id="UP001286313">
    <property type="component" value="Unassembled WGS sequence"/>
</dbReference>
<dbReference type="EMBL" id="JAWQEG010001909">
    <property type="protein sequence ID" value="KAK3875847.1"/>
    <property type="molecule type" value="Genomic_DNA"/>
</dbReference>
<protein>
    <submittedName>
        <fullName evidence="1">Uncharacterized protein</fullName>
    </submittedName>
</protein>
<reference evidence="1" key="1">
    <citation type="submission" date="2023-10" db="EMBL/GenBank/DDBJ databases">
        <title>Genome assemblies of two species of porcelain crab, Petrolisthes cinctipes and Petrolisthes manimaculis (Anomura: Porcellanidae).</title>
        <authorList>
            <person name="Angst P."/>
        </authorList>
    </citation>
    <scope>NUCLEOTIDE SEQUENCE</scope>
    <source>
        <strain evidence="1">PB745_01</strain>
        <tissue evidence="1">Gill</tissue>
    </source>
</reference>
<dbReference type="AlphaFoldDB" id="A0AAE1FKE2"/>